<gene>
    <name evidence="2" type="ORF">SAMN05421639_102806</name>
</gene>
<feature type="domain" description="NTF2 fold" evidence="1">
    <location>
        <begin position="33"/>
        <end position="99"/>
    </location>
</feature>
<dbReference type="PROSITE" id="PS51257">
    <property type="entry name" value="PROKAR_LIPOPROTEIN"/>
    <property type="match status" value="1"/>
</dbReference>
<name>A0A1N7IA80_9FLAO</name>
<proteinExistence type="predicted"/>
<dbReference type="RefSeq" id="WP_076506644.1">
    <property type="nucleotide sequence ID" value="NZ_FTNY01000002.1"/>
</dbReference>
<evidence type="ECO:0000313" key="3">
    <source>
        <dbReference type="Proteomes" id="UP000186373"/>
    </source>
</evidence>
<evidence type="ECO:0000259" key="1">
    <source>
        <dbReference type="Pfam" id="PF15631"/>
    </source>
</evidence>
<dbReference type="AlphaFoldDB" id="A0A1N7IA80"/>
<organism evidence="2 3">
    <name type="scientific">Chryseobacterium shigense</name>
    <dbReference type="NCBI Taxonomy" id="297244"/>
    <lineage>
        <taxon>Bacteria</taxon>
        <taxon>Pseudomonadati</taxon>
        <taxon>Bacteroidota</taxon>
        <taxon>Flavobacteriia</taxon>
        <taxon>Flavobacteriales</taxon>
        <taxon>Weeksellaceae</taxon>
        <taxon>Chryseobacterium group</taxon>
        <taxon>Chryseobacterium</taxon>
    </lineage>
</organism>
<dbReference type="OrthoDB" id="1260202at2"/>
<protein>
    <submittedName>
        <fullName evidence="2">NTF2 fold immunity protein</fullName>
    </submittedName>
</protein>
<keyword evidence="3" id="KW-1185">Reference proteome</keyword>
<dbReference type="InterPro" id="IPR028921">
    <property type="entry name" value="NTF2_fold_dom"/>
</dbReference>
<dbReference type="Proteomes" id="UP000186373">
    <property type="component" value="Unassembled WGS sequence"/>
</dbReference>
<dbReference type="Pfam" id="PF15631">
    <property type="entry name" value="Imm-NTF2-2"/>
    <property type="match status" value="1"/>
</dbReference>
<sequence length="100" mass="11415">MRYYIFILLVSLFGCENRVPNKSGDYTTTDKEIALNLAEKKWKEVYGKSSINKQKPFATEKKNDSIWIVHGTFPKPTIGGVAYAEVNVKTKKVIKYTHGE</sequence>
<dbReference type="EMBL" id="FTNY01000002">
    <property type="protein sequence ID" value="SIS33967.1"/>
    <property type="molecule type" value="Genomic_DNA"/>
</dbReference>
<accession>A0A1N7IA80</accession>
<reference evidence="3" key="1">
    <citation type="submission" date="2017-01" db="EMBL/GenBank/DDBJ databases">
        <authorList>
            <person name="Varghese N."/>
            <person name="Submissions S."/>
        </authorList>
    </citation>
    <scope>NUCLEOTIDE SEQUENCE [LARGE SCALE GENOMIC DNA]</scope>
    <source>
        <strain evidence="3">DSM 17126</strain>
    </source>
</reference>
<evidence type="ECO:0000313" key="2">
    <source>
        <dbReference type="EMBL" id="SIS33967.1"/>
    </source>
</evidence>